<dbReference type="InterPro" id="IPR027417">
    <property type="entry name" value="P-loop_NTPase"/>
</dbReference>
<dbReference type="SMART" id="SM00382">
    <property type="entry name" value="AAA"/>
    <property type="match status" value="1"/>
</dbReference>
<accession>A0A5D4UMY0</accession>
<comment type="caution">
    <text evidence="6">The sequence shown here is derived from an EMBL/GenBank/DDBJ whole genome shotgun (WGS) entry which is preliminary data.</text>
</comment>
<evidence type="ECO:0000256" key="2">
    <source>
        <dbReference type="ARBA" id="ARBA00022448"/>
    </source>
</evidence>
<dbReference type="Gene3D" id="3.40.50.300">
    <property type="entry name" value="P-loop containing nucleotide triphosphate hydrolases"/>
    <property type="match status" value="1"/>
</dbReference>
<dbReference type="SUPFAM" id="SSF52540">
    <property type="entry name" value="P-loop containing nucleoside triphosphate hydrolases"/>
    <property type="match status" value="1"/>
</dbReference>
<name>A0A5D4UMY0_9BACI</name>
<dbReference type="RefSeq" id="WP_148967950.1">
    <property type="nucleotide sequence ID" value="NZ_JBNIKW010000001.1"/>
</dbReference>
<dbReference type="OrthoDB" id="9791546at2"/>
<gene>
    <name evidence="6" type="ORF">FZC85_04365</name>
</gene>
<dbReference type="AlphaFoldDB" id="A0A5D4UMY0"/>
<dbReference type="FunFam" id="3.40.50.300:FF:000032">
    <property type="entry name" value="Export ABC transporter ATP-binding protein"/>
    <property type="match status" value="1"/>
</dbReference>
<dbReference type="GO" id="GO:0022857">
    <property type="term" value="F:transmembrane transporter activity"/>
    <property type="evidence" value="ECO:0007669"/>
    <property type="project" value="UniProtKB-ARBA"/>
</dbReference>
<organism evidence="6 7">
    <name type="scientific">Rossellomorea aquimaris</name>
    <dbReference type="NCBI Taxonomy" id="189382"/>
    <lineage>
        <taxon>Bacteria</taxon>
        <taxon>Bacillati</taxon>
        <taxon>Bacillota</taxon>
        <taxon>Bacilli</taxon>
        <taxon>Bacillales</taxon>
        <taxon>Bacillaceae</taxon>
        <taxon>Rossellomorea</taxon>
    </lineage>
</organism>
<dbReference type="EMBL" id="VTEZ01000001">
    <property type="protein sequence ID" value="TYS88653.1"/>
    <property type="molecule type" value="Genomic_DNA"/>
</dbReference>
<dbReference type="GO" id="GO:0005524">
    <property type="term" value="F:ATP binding"/>
    <property type="evidence" value="ECO:0007669"/>
    <property type="project" value="UniProtKB-KW"/>
</dbReference>
<evidence type="ECO:0000259" key="5">
    <source>
        <dbReference type="PROSITE" id="PS50893"/>
    </source>
</evidence>
<evidence type="ECO:0000256" key="1">
    <source>
        <dbReference type="ARBA" id="ARBA00005417"/>
    </source>
</evidence>
<sequence>MSILRINGVHKTFQTGQTTFQALTDIHIQVEKGEIVVILGPSGSGKSTLLNAIGGIDGIDSGSIKINEKDITKLNDRHLVDYRREDVGFVFQMYNLIPNLTVYENIELTANISREALSIPEVIDAVGLSGMEDRFPRELSGGQQQRVSIARAVVKAPKLLLCDEPTGALDSGTSKEILHLIEKVNKEFNTTVLIITHNQAIKSMANRVITLKDGKIESDFVNEHPTSAEGVEW</sequence>
<dbReference type="PANTHER" id="PTHR42798:SF2">
    <property type="entry name" value="ABC TRANSPORTER ATP-BINDING PROTEIN MG467-RELATED"/>
    <property type="match status" value="1"/>
</dbReference>
<dbReference type="PROSITE" id="PS50893">
    <property type="entry name" value="ABC_TRANSPORTER_2"/>
    <property type="match status" value="1"/>
</dbReference>
<feature type="domain" description="ABC transporter" evidence="5">
    <location>
        <begin position="4"/>
        <end position="233"/>
    </location>
</feature>
<dbReference type="GO" id="GO:0016887">
    <property type="term" value="F:ATP hydrolysis activity"/>
    <property type="evidence" value="ECO:0007669"/>
    <property type="project" value="InterPro"/>
</dbReference>
<reference evidence="6 7" key="1">
    <citation type="submission" date="2019-08" db="EMBL/GenBank/DDBJ databases">
        <title>Bacillus genomes from the desert of Cuatro Cienegas, Coahuila.</title>
        <authorList>
            <person name="Olmedo-Alvarez G."/>
        </authorList>
    </citation>
    <scope>NUCLEOTIDE SEQUENCE [LARGE SCALE GENOMIC DNA]</scope>
    <source>
        <strain evidence="6 7">CH87b_3T</strain>
    </source>
</reference>
<evidence type="ECO:0000256" key="3">
    <source>
        <dbReference type="ARBA" id="ARBA00022741"/>
    </source>
</evidence>
<dbReference type="PROSITE" id="PS00211">
    <property type="entry name" value="ABC_TRANSPORTER_1"/>
    <property type="match status" value="1"/>
</dbReference>
<evidence type="ECO:0000256" key="4">
    <source>
        <dbReference type="ARBA" id="ARBA00022840"/>
    </source>
</evidence>
<comment type="similarity">
    <text evidence="1">Belongs to the ABC transporter superfamily.</text>
</comment>
<evidence type="ECO:0000313" key="6">
    <source>
        <dbReference type="EMBL" id="TYS88653.1"/>
    </source>
</evidence>
<dbReference type="Pfam" id="PF00005">
    <property type="entry name" value="ABC_tran"/>
    <property type="match status" value="1"/>
</dbReference>
<dbReference type="PANTHER" id="PTHR42798">
    <property type="entry name" value="LIPOPROTEIN-RELEASING SYSTEM ATP-BINDING PROTEIN LOLD"/>
    <property type="match status" value="1"/>
</dbReference>
<dbReference type="InterPro" id="IPR003439">
    <property type="entry name" value="ABC_transporter-like_ATP-bd"/>
</dbReference>
<dbReference type="CDD" id="cd03255">
    <property type="entry name" value="ABC_MJ0796_LolCDE_FtsE"/>
    <property type="match status" value="1"/>
</dbReference>
<dbReference type="InterPro" id="IPR017911">
    <property type="entry name" value="MacB-like_ATP-bd"/>
</dbReference>
<dbReference type="InterPro" id="IPR017871">
    <property type="entry name" value="ABC_transporter-like_CS"/>
</dbReference>
<keyword evidence="3" id="KW-0547">Nucleotide-binding</keyword>
<evidence type="ECO:0000313" key="7">
    <source>
        <dbReference type="Proteomes" id="UP000324269"/>
    </source>
</evidence>
<proteinExistence type="inferred from homology"/>
<dbReference type="GO" id="GO:0098796">
    <property type="term" value="C:membrane protein complex"/>
    <property type="evidence" value="ECO:0007669"/>
    <property type="project" value="UniProtKB-ARBA"/>
</dbReference>
<dbReference type="Proteomes" id="UP000324269">
    <property type="component" value="Unassembled WGS sequence"/>
</dbReference>
<keyword evidence="4 6" id="KW-0067">ATP-binding</keyword>
<protein>
    <submittedName>
        <fullName evidence="6">ABC transporter ATP-binding protein</fullName>
    </submittedName>
</protein>
<dbReference type="InterPro" id="IPR003593">
    <property type="entry name" value="AAA+_ATPase"/>
</dbReference>
<keyword evidence="2" id="KW-0813">Transport</keyword>